<dbReference type="InterPro" id="IPR001633">
    <property type="entry name" value="EAL_dom"/>
</dbReference>
<keyword evidence="3" id="KW-1185">Reference proteome</keyword>
<evidence type="ECO:0000313" key="3">
    <source>
        <dbReference type="Proteomes" id="UP000282076"/>
    </source>
</evidence>
<dbReference type="PANTHER" id="PTHR33121">
    <property type="entry name" value="CYCLIC DI-GMP PHOSPHODIESTERASE PDEF"/>
    <property type="match status" value="1"/>
</dbReference>
<dbReference type="OrthoDB" id="581425at2"/>
<dbReference type="GO" id="GO:0071111">
    <property type="term" value="F:cyclic-guanylate-specific phosphodiesterase activity"/>
    <property type="evidence" value="ECO:0007669"/>
    <property type="project" value="InterPro"/>
</dbReference>
<proteinExistence type="predicted"/>
<dbReference type="SMART" id="SM00052">
    <property type="entry name" value="EAL"/>
    <property type="match status" value="1"/>
</dbReference>
<gene>
    <name evidence="2" type="ORF">D7Z26_11325</name>
</gene>
<reference evidence="2 3" key="1">
    <citation type="submission" date="2018-10" db="EMBL/GenBank/DDBJ databases">
        <title>Cohnella sp. M2MS4P-1, whole genome shotgun sequence.</title>
        <authorList>
            <person name="Tuo L."/>
        </authorList>
    </citation>
    <scope>NUCLEOTIDE SEQUENCE [LARGE SCALE GENOMIC DNA]</scope>
    <source>
        <strain evidence="2 3">M2MS4P-1</strain>
    </source>
</reference>
<protein>
    <submittedName>
        <fullName evidence="2">EAL domain-containing protein</fullName>
    </submittedName>
</protein>
<organism evidence="2 3">
    <name type="scientific">Cohnella endophytica</name>
    <dbReference type="NCBI Taxonomy" id="2419778"/>
    <lineage>
        <taxon>Bacteria</taxon>
        <taxon>Bacillati</taxon>
        <taxon>Bacillota</taxon>
        <taxon>Bacilli</taxon>
        <taxon>Bacillales</taxon>
        <taxon>Paenibacillaceae</taxon>
        <taxon>Cohnella</taxon>
    </lineage>
</organism>
<evidence type="ECO:0000259" key="1">
    <source>
        <dbReference type="PROSITE" id="PS50883"/>
    </source>
</evidence>
<feature type="domain" description="EAL" evidence="1">
    <location>
        <begin position="193"/>
        <end position="443"/>
    </location>
</feature>
<dbReference type="Gene3D" id="3.20.20.450">
    <property type="entry name" value="EAL domain"/>
    <property type="match status" value="1"/>
</dbReference>
<dbReference type="EMBL" id="RBZM01000005">
    <property type="protein sequence ID" value="RKP53974.1"/>
    <property type="molecule type" value="Genomic_DNA"/>
</dbReference>
<evidence type="ECO:0000313" key="2">
    <source>
        <dbReference type="EMBL" id="RKP53974.1"/>
    </source>
</evidence>
<accession>A0A494XWC1</accession>
<dbReference type="SUPFAM" id="SSF141868">
    <property type="entry name" value="EAL domain-like"/>
    <property type="match status" value="1"/>
</dbReference>
<dbReference type="InterPro" id="IPR050706">
    <property type="entry name" value="Cyclic-di-GMP_PDE-like"/>
</dbReference>
<comment type="caution">
    <text evidence="2">The sequence shown here is derived from an EMBL/GenBank/DDBJ whole genome shotgun (WGS) entry which is preliminary data.</text>
</comment>
<dbReference type="CDD" id="cd01948">
    <property type="entry name" value="EAL"/>
    <property type="match status" value="1"/>
</dbReference>
<dbReference type="PROSITE" id="PS50883">
    <property type="entry name" value="EAL"/>
    <property type="match status" value="1"/>
</dbReference>
<dbReference type="AlphaFoldDB" id="A0A494XWC1"/>
<dbReference type="InterPro" id="IPR035919">
    <property type="entry name" value="EAL_sf"/>
</dbReference>
<name>A0A494XWC1_9BACL</name>
<dbReference type="Proteomes" id="UP000282076">
    <property type="component" value="Unassembled WGS sequence"/>
</dbReference>
<dbReference type="RefSeq" id="WP_120976932.1">
    <property type="nucleotide sequence ID" value="NZ_RBZM01000005.1"/>
</dbReference>
<sequence length="457" mass="52463">MNIRTLTDRLLLTFKLLLPDRSLKYFPPDFTLRRPVVSLLNRKLKQNAECYLTVFRLDFSPLHEEVPEDAKLRLQESCRRHLRYSATKVIGDPQVIAIDQFEKMDFILITENLEAKDRGSFVPPVLKQQVDRIRNDLEIGLAGSLPEWRHCLKIVSASVPVGYACKELTAERVLEESYQAALAIATGVITPKMEALRGQMEHLLEKGSINVLAQPIMNLTSGDVYGWEILTRGPEGTALHSPDELFQFAAQTRLLSRLEFLVVKRALEEIASRKIREPVFLNVTAVTLTHPLFLTHVLQCLERHPPLSPQQVYFEITERHQITNMNAMIEILRTYRKHGFRFAVDDAGSGYSSLQWIGELVPELIKIDRAFIQHVDRFAVKESLLRAIVTAAREMNCEIVAEGVEREEEADMLFKLDVDMGQGFYFARPNVLLHEHEREMFQETKVRIQHRRGLVAS</sequence>
<dbReference type="Pfam" id="PF00563">
    <property type="entry name" value="EAL"/>
    <property type="match status" value="1"/>
</dbReference>
<dbReference type="PANTHER" id="PTHR33121:SF76">
    <property type="entry name" value="SIGNALING PROTEIN"/>
    <property type="match status" value="1"/>
</dbReference>